<reference evidence="4 5" key="1">
    <citation type="journal article" date="2023" name="G3 (Bethesda)">
        <title>A chromosome-length genome assembly and annotation of blackberry (Rubus argutus, cv. 'Hillquist').</title>
        <authorList>
            <person name="Bruna T."/>
            <person name="Aryal R."/>
            <person name="Dudchenko O."/>
            <person name="Sargent D.J."/>
            <person name="Mead D."/>
            <person name="Buti M."/>
            <person name="Cavallini A."/>
            <person name="Hytonen T."/>
            <person name="Andres J."/>
            <person name="Pham M."/>
            <person name="Weisz D."/>
            <person name="Mascagni F."/>
            <person name="Usai G."/>
            <person name="Natali L."/>
            <person name="Bassil N."/>
            <person name="Fernandez G.E."/>
            <person name="Lomsadze A."/>
            <person name="Armour M."/>
            <person name="Olukolu B."/>
            <person name="Poorten T."/>
            <person name="Britton C."/>
            <person name="Davik J."/>
            <person name="Ashrafi H."/>
            <person name="Aiden E.L."/>
            <person name="Borodovsky M."/>
            <person name="Worthington M."/>
        </authorList>
    </citation>
    <scope>NUCLEOTIDE SEQUENCE [LARGE SCALE GENOMIC DNA]</scope>
    <source>
        <strain evidence="4">PI 553951</strain>
    </source>
</reference>
<feature type="compositionally biased region" description="Polar residues" evidence="2">
    <location>
        <begin position="126"/>
        <end position="138"/>
    </location>
</feature>
<keyword evidence="5" id="KW-1185">Reference proteome</keyword>
<evidence type="ECO:0000313" key="5">
    <source>
        <dbReference type="Proteomes" id="UP001457282"/>
    </source>
</evidence>
<protein>
    <recommendedName>
        <fullName evidence="3">FAF domain-containing protein</fullName>
    </recommendedName>
</protein>
<feature type="region of interest" description="Disordered" evidence="2">
    <location>
        <begin position="81"/>
        <end position="138"/>
    </location>
</feature>
<gene>
    <name evidence="4" type="ORF">M0R45_015669</name>
</gene>
<sequence length="138" mass="15609">MATSENSFGHRRARSAGVGGFPPPISCISKSGKPWVCFKSYRHDGRFVLKEIRIPTQEFLHAYREGGRLKLHFIQHEDEQVLSEVDREDDVDDDDDDYEEDFDDIDDQDEENGDEHADADAVNEGNEANTGTCSTDEV</sequence>
<feature type="compositionally biased region" description="Acidic residues" evidence="2">
    <location>
        <begin position="86"/>
        <end position="113"/>
    </location>
</feature>
<evidence type="ECO:0000256" key="1">
    <source>
        <dbReference type="ARBA" id="ARBA00008690"/>
    </source>
</evidence>
<evidence type="ECO:0000256" key="2">
    <source>
        <dbReference type="SAM" id="MobiDB-lite"/>
    </source>
</evidence>
<dbReference type="PANTHER" id="PTHR33155">
    <property type="entry name" value="FANTASTIC FOUR-LIKE PROTEIN (DUF3049)"/>
    <property type="match status" value="1"/>
</dbReference>
<dbReference type="Pfam" id="PF11250">
    <property type="entry name" value="FAF"/>
    <property type="match status" value="1"/>
</dbReference>
<dbReference type="PANTHER" id="PTHR33155:SF9">
    <property type="entry name" value="FANTASTIC FOUR-LIKE PROTEIN (DUF3049)"/>
    <property type="match status" value="1"/>
</dbReference>
<dbReference type="InterPro" id="IPR021410">
    <property type="entry name" value="FAF"/>
</dbReference>
<comment type="similarity">
    <text evidence="1">Belongs to the fantastic four family.</text>
</comment>
<proteinExistence type="inferred from homology"/>
<organism evidence="4 5">
    <name type="scientific">Rubus argutus</name>
    <name type="common">Southern blackberry</name>
    <dbReference type="NCBI Taxonomy" id="59490"/>
    <lineage>
        <taxon>Eukaryota</taxon>
        <taxon>Viridiplantae</taxon>
        <taxon>Streptophyta</taxon>
        <taxon>Embryophyta</taxon>
        <taxon>Tracheophyta</taxon>
        <taxon>Spermatophyta</taxon>
        <taxon>Magnoliopsida</taxon>
        <taxon>eudicotyledons</taxon>
        <taxon>Gunneridae</taxon>
        <taxon>Pentapetalae</taxon>
        <taxon>rosids</taxon>
        <taxon>fabids</taxon>
        <taxon>Rosales</taxon>
        <taxon>Rosaceae</taxon>
        <taxon>Rosoideae</taxon>
        <taxon>Rosoideae incertae sedis</taxon>
        <taxon>Rubus</taxon>
    </lineage>
</organism>
<dbReference type="InterPro" id="IPR046431">
    <property type="entry name" value="FAF_dom"/>
</dbReference>
<evidence type="ECO:0000259" key="3">
    <source>
        <dbReference type="Pfam" id="PF11250"/>
    </source>
</evidence>
<dbReference type="Proteomes" id="UP001457282">
    <property type="component" value="Unassembled WGS sequence"/>
</dbReference>
<dbReference type="EMBL" id="JBEDUW010000003">
    <property type="protein sequence ID" value="KAK9938959.1"/>
    <property type="molecule type" value="Genomic_DNA"/>
</dbReference>
<evidence type="ECO:0000313" key="4">
    <source>
        <dbReference type="EMBL" id="KAK9938959.1"/>
    </source>
</evidence>
<feature type="domain" description="FAF" evidence="3">
    <location>
        <begin position="21"/>
        <end position="73"/>
    </location>
</feature>
<accession>A0AAW1XRA4</accession>
<name>A0AAW1XRA4_RUBAR</name>
<comment type="caution">
    <text evidence="4">The sequence shown here is derived from an EMBL/GenBank/DDBJ whole genome shotgun (WGS) entry which is preliminary data.</text>
</comment>
<dbReference type="AlphaFoldDB" id="A0AAW1XRA4"/>